<evidence type="ECO:0000256" key="1">
    <source>
        <dbReference type="SAM" id="Phobius"/>
    </source>
</evidence>
<name>A0A8J3JFZ0_9ACTN</name>
<evidence type="ECO:0008006" key="4">
    <source>
        <dbReference type="Google" id="ProtNLM"/>
    </source>
</evidence>
<keyword evidence="1" id="KW-1133">Transmembrane helix</keyword>
<evidence type="ECO:0000313" key="2">
    <source>
        <dbReference type="EMBL" id="GIF83856.1"/>
    </source>
</evidence>
<dbReference type="Proteomes" id="UP000601223">
    <property type="component" value="Unassembled WGS sequence"/>
</dbReference>
<protein>
    <recommendedName>
        <fullName evidence="4">DUF2637 domain-containing protein</fullName>
    </recommendedName>
</protein>
<organism evidence="2 3">
    <name type="scientific">Catellatospora bangladeshensis</name>
    <dbReference type="NCBI Taxonomy" id="310355"/>
    <lineage>
        <taxon>Bacteria</taxon>
        <taxon>Bacillati</taxon>
        <taxon>Actinomycetota</taxon>
        <taxon>Actinomycetes</taxon>
        <taxon>Micromonosporales</taxon>
        <taxon>Micromonosporaceae</taxon>
        <taxon>Catellatospora</taxon>
    </lineage>
</organism>
<dbReference type="InterPro" id="IPR021235">
    <property type="entry name" value="DUF2637"/>
</dbReference>
<keyword evidence="3" id="KW-1185">Reference proteome</keyword>
<gene>
    <name evidence="2" type="ORF">Cba03nite_52050</name>
</gene>
<accession>A0A8J3JFZ0</accession>
<feature type="transmembrane region" description="Helical" evidence="1">
    <location>
        <begin position="74"/>
        <end position="95"/>
    </location>
</feature>
<dbReference type="Pfam" id="PF10935">
    <property type="entry name" value="DUF2637"/>
    <property type="match status" value="1"/>
</dbReference>
<dbReference type="EMBL" id="BONF01000031">
    <property type="protein sequence ID" value="GIF83856.1"/>
    <property type="molecule type" value="Genomic_DNA"/>
</dbReference>
<reference evidence="2 3" key="1">
    <citation type="submission" date="2021-01" db="EMBL/GenBank/DDBJ databases">
        <title>Whole genome shotgun sequence of Catellatospora bangladeshensis NBRC 107357.</title>
        <authorList>
            <person name="Komaki H."/>
            <person name="Tamura T."/>
        </authorList>
    </citation>
    <scope>NUCLEOTIDE SEQUENCE [LARGE SCALE GENOMIC DNA]</scope>
    <source>
        <strain evidence="2 3">NBRC 107357</strain>
    </source>
</reference>
<keyword evidence="1" id="KW-0812">Transmembrane</keyword>
<feature type="transmembrane region" description="Helical" evidence="1">
    <location>
        <begin position="21"/>
        <end position="40"/>
    </location>
</feature>
<proteinExistence type="predicted"/>
<feature type="transmembrane region" description="Helical" evidence="1">
    <location>
        <begin position="115"/>
        <end position="135"/>
    </location>
</feature>
<dbReference type="AlphaFoldDB" id="A0A8J3JFZ0"/>
<sequence>MTDAMPPQIAAAPRGRGWARVGFWTGVIASVAANVAHAFLAGSPSWLMLMFAALPPFALLVGIEVIAQVQWRKVWYQAVIRWGAVGSVAAIGGVVSYDHMRAALHAHGETGVGSVLLPVLVDGLMTVCSAALLTIGDNQRRAERAAEVPTPEVLVQGPAELPGSATPEVADAPRKVRIPARPAAGRRPEVTRELASALMSAEPDLNREQLAARLGISSRRLRDLIGPAKTSELASA</sequence>
<comment type="caution">
    <text evidence="2">The sequence shown here is derived from an EMBL/GenBank/DDBJ whole genome shotgun (WGS) entry which is preliminary data.</text>
</comment>
<keyword evidence="1" id="KW-0472">Membrane</keyword>
<evidence type="ECO:0000313" key="3">
    <source>
        <dbReference type="Proteomes" id="UP000601223"/>
    </source>
</evidence>
<feature type="transmembrane region" description="Helical" evidence="1">
    <location>
        <begin position="46"/>
        <end position="67"/>
    </location>
</feature>